<dbReference type="InterPro" id="IPR007527">
    <property type="entry name" value="Znf_SWIM"/>
</dbReference>
<organism evidence="3 4">
    <name type="scientific">Candidatus Merdibacter merdavium</name>
    <dbReference type="NCBI Taxonomy" id="2838692"/>
    <lineage>
        <taxon>Bacteria</taxon>
        <taxon>Bacillati</taxon>
        <taxon>Bacillota</taxon>
        <taxon>Erysipelotrichia</taxon>
        <taxon>Erysipelotrichales</taxon>
        <taxon>Erysipelotrichaceae</taxon>
        <taxon>Merdibacter</taxon>
    </lineage>
</organism>
<dbReference type="PANTHER" id="PTHR38133:SF1">
    <property type="entry name" value="SLR1429 PROTEIN"/>
    <property type="match status" value="1"/>
</dbReference>
<evidence type="ECO:0000259" key="2">
    <source>
        <dbReference type="PROSITE" id="PS50966"/>
    </source>
</evidence>
<dbReference type="Proteomes" id="UP000823896">
    <property type="component" value="Unassembled WGS sequence"/>
</dbReference>
<dbReference type="GO" id="GO:0008270">
    <property type="term" value="F:zinc ion binding"/>
    <property type="evidence" value="ECO:0007669"/>
    <property type="project" value="UniProtKB-KW"/>
</dbReference>
<dbReference type="EMBL" id="DWWM01000048">
    <property type="protein sequence ID" value="HJC36958.1"/>
    <property type="molecule type" value="Genomic_DNA"/>
</dbReference>
<evidence type="ECO:0000256" key="1">
    <source>
        <dbReference type="PROSITE-ProRule" id="PRU00325"/>
    </source>
</evidence>
<feature type="domain" description="SWIM-type" evidence="2">
    <location>
        <begin position="156"/>
        <end position="186"/>
    </location>
</feature>
<dbReference type="Pfam" id="PF04434">
    <property type="entry name" value="SWIM"/>
    <property type="match status" value="1"/>
</dbReference>
<protein>
    <submittedName>
        <fullName evidence="3">SWIM zinc finger family protein</fullName>
    </submittedName>
</protein>
<keyword evidence="1" id="KW-0479">Metal-binding</keyword>
<proteinExistence type="predicted"/>
<comment type="caution">
    <text evidence="3">The sequence shown here is derived from an EMBL/GenBank/DDBJ whole genome shotgun (WGS) entry which is preliminary data.</text>
</comment>
<evidence type="ECO:0000313" key="3">
    <source>
        <dbReference type="EMBL" id="HJC36958.1"/>
    </source>
</evidence>
<accession>A0A9D2SV75</accession>
<keyword evidence="1" id="KW-0862">Zinc</keyword>
<dbReference type="PROSITE" id="PS50966">
    <property type="entry name" value="ZF_SWIM"/>
    <property type="match status" value="1"/>
</dbReference>
<dbReference type="PANTHER" id="PTHR38133">
    <property type="entry name" value="SLR1429 PROTEIN"/>
    <property type="match status" value="1"/>
</dbReference>
<name>A0A9D2SV75_9FIRM</name>
<reference evidence="3" key="1">
    <citation type="journal article" date="2021" name="PeerJ">
        <title>Extensive microbial diversity within the chicken gut microbiome revealed by metagenomics and culture.</title>
        <authorList>
            <person name="Gilroy R."/>
            <person name="Ravi A."/>
            <person name="Getino M."/>
            <person name="Pursley I."/>
            <person name="Horton D.L."/>
            <person name="Alikhan N.F."/>
            <person name="Baker D."/>
            <person name="Gharbi K."/>
            <person name="Hall N."/>
            <person name="Watson M."/>
            <person name="Adriaenssens E.M."/>
            <person name="Foster-Nyarko E."/>
            <person name="Jarju S."/>
            <person name="Secka A."/>
            <person name="Antonio M."/>
            <person name="Oren A."/>
            <person name="Chaudhuri R.R."/>
            <person name="La Ragione R."/>
            <person name="Hildebrand F."/>
            <person name="Pallen M.J."/>
        </authorList>
    </citation>
    <scope>NUCLEOTIDE SEQUENCE</scope>
    <source>
        <strain evidence="3">CHK187-11901</strain>
    </source>
</reference>
<keyword evidence="1" id="KW-0863">Zinc-finger</keyword>
<gene>
    <name evidence="3" type="ORF">H9702_07480</name>
</gene>
<dbReference type="AlphaFoldDB" id="A0A9D2SV75"/>
<reference evidence="3" key="2">
    <citation type="submission" date="2021-04" db="EMBL/GenBank/DDBJ databases">
        <authorList>
            <person name="Gilroy R."/>
        </authorList>
    </citation>
    <scope>NUCLEOTIDE SEQUENCE</scope>
    <source>
        <strain evidence="3">CHK187-11901</strain>
    </source>
</reference>
<evidence type="ECO:0000313" key="4">
    <source>
        <dbReference type="Proteomes" id="UP000823896"/>
    </source>
</evidence>
<sequence>MDRRYWENKAQYAQPDDAQLSRNVSATMRKEAIRGKHMDPVIIEGKHIVKSWWGKAWCENLERYADFENRLARGKRYVRMNTVVDLQIHKGKVSARVQGRRKAPYKVEVRISPISEQRCQAVIAKCGQKIDNLEKLLNGDFPTELKDVFLSEDGLFPAQNEISFQCSCPDWALMCKHVAAVLYGIGARFDEDPLLFFALRGIEVDRFVDITLANKLNDMLANADAESERIITADDWEELFGL</sequence>